<protein>
    <submittedName>
        <fullName evidence="2">Ribosomal RNA methyltransferase</fullName>
    </submittedName>
</protein>
<dbReference type="AlphaFoldDB" id="A0A0L0CXF4"/>
<keyword evidence="2" id="KW-0489">Methyltransferase</keyword>
<feature type="domain" description="Ribosomal RNA methyltransferase FtsJ" evidence="1">
    <location>
        <begin position="4"/>
        <end position="43"/>
    </location>
</feature>
<dbReference type="GO" id="GO:0008168">
    <property type="term" value="F:methyltransferase activity"/>
    <property type="evidence" value="ECO:0007669"/>
    <property type="project" value="UniProtKB-KW"/>
</dbReference>
<dbReference type="EMBL" id="GG664335">
    <property type="protein sequence ID" value="KNC36973.1"/>
    <property type="molecule type" value="Genomic_DNA"/>
</dbReference>
<dbReference type="Pfam" id="PF01728">
    <property type="entry name" value="FtsJ"/>
    <property type="match status" value="1"/>
</dbReference>
<dbReference type="GO" id="GO:0032259">
    <property type="term" value="P:methylation"/>
    <property type="evidence" value="ECO:0007669"/>
    <property type="project" value="UniProtKB-KW"/>
</dbReference>
<reference evidence="3" key="2">
    <citation type="submission" date="2015-07" db="EMBL/GenBank/DDBJ databases">
        <title>The genome sequence of Plasmodium falciparum RAJ116.</title>
        <authorList>
            <consortium name="The Broad Institute Genome Sequencing Platform"/>
            <person name="Volkman S.K."/>
            <person name="Neafsey D.E."/>
            <person name="Dash A.P."/>
            <person name="Chitnis C.E."/>
            <person name="Hartl D.L."/>
            <person name="Young S.K."/>
            <person name="Kodira C.D."/>
            <person name="Zeng Q."/>
            <person name="Koehrsen M."/>
            <person name="Godfrey P."/>
            <person name="Alvarado L."/>
            <person name="Berlin A."/>
            <person name="Borenstein D."/>
            <person name="Chen Z."/>
            <person name="Engels R."/>
            <person name="Freedman E."/>
            <person name="Gellesch M."/>
            <person name="Goldberg J."/>
            <person name="Griggs A."/>
            <person name="Gujja S."/>
            <person name="Heiman D."/>
            <person name="Hepburn T."/>
            <person name="Howarth C."/>
            <person name="Jen D."/>
            <person name="Larson L."/>
            <person name="Lewis B."/>
            <person name="Mehta T."/>
            <person name="Park D."/>
            <person name="Pearson M."/>
            <person name="Roberts A."/>
            <person name="Saif S."/>
            <person name="Shea T."/>
            <person name="Shenoy N."/>
            <person name="Sisk P."/>
            <person name="Stolte C."/>
            <person name="Sykes S."/>
            <person name="Walk T."/>
            <person name="White J."/>
            <person name="Yandava C."/>
            <person name="Wirth D.F."/>
            <person name="Nusbaum C."/>
            <person name="Birren B."/>
        </authorList>
    </citation>
    <scope>NUCLEOTIDE SEQUENCE [LARGE SCALE GENOMIC DNA]</scope>
    <source>
        <strain evidence="3">RAJ116</strain>
    </source>
</reference>
<dbReference type="InterPro" id="IPR029063">
    <property type="entry name" value="SAM-dependent_MTases_sf"/>
</dbReference>
<evidence type="ECO:0000313" key="3">
    <source>
        <dbReference type="Proteomes" id="UP000054566"/>
    </source>
</evidence>
<accession>A0A0L0CXF4</accession>
<dbReference type="InterPro" id="IPR002877">
    <property type="entry name" value="RNA_MeTrfase_FtsJ_dom"/>
</dbReference>
<dbReference type="Gene3D" id="3.40.50.150">
    <property type="entry name" value="Vaccinia Virus protein VP39"/>
    <property type="match status" value="1"/>
</dbReference>
<dbReference type="OrthoDB" id="20105at2759"/>
<name>A0A0L0CXF4_PLAFA</name>
<dbReference type="Proteomes" id="UP000054566">
    <property type="component" value="Unassembled WGS sequence"/>
</dbReference>
<sequence>MYLGSQTNNLKTYLKGMFHLVHTTKPKASRNESREIYLVCKNFLGRKKITEDVQIKGSFSSKEVSPFEHIKEYYYLYVEKIYKCTYNNIISYNII</sequence>
<proteinExistence type="predicted"/>
<keyword evidence="2" id="KW-0808">Transferase</keyword>
<reference evidence="3" key="1">
    <citation type="submission" date="2015-07" db="EMBL/GenBank/DDBJ databases">
        <title>Annotation of Plasmodium falciparum RAJ116.</title>
        <authorList>
            <consortium name="The Broad Institute Genome Sequencing Platform"/>
            <person name="Volkman S.K."/>
            <person name="Neafsey D.E."/>
            <person name="Dash A.P."/>
            <person name="Chitnis C.E."/>
            <person name="Hartl D.L."/>
            <person name="Young S.K."/>
            <person name="Zeng Q."/>
            <person name="Koehrsen M."/>
            <person name="Alvarado L."/>
            <person name="Berlin A."/>
            <person name="Borenstein D."/>
            <person name="Chapman S.B."/>
            <person name="Chen Z."/>
            <person name="Engels R."/>
            <person name="Freedman E."/>
            <person name="Gellesch M."/>
            <person name="Goldberg J."/>
            <person name="Griggs A."/>
            <person name="Gujja S."/>
            <person name="Heilman E.R."/>
            <person name="Heiman D.I."/>
            <person name="Howarth C."/>
            <person name="Jen D."/>
            <person name="Larson L."/>
            <person name="Mehta T."/>
            <person name="Neiman D."/>
            <person name="Park D."/>
            <person name="Pearson M."/>
            <person name="Roberts A."/>
            <person name="Saif S."/>
            <person name="Shea T."/>
            <person name="Shenoy N."/>
            <person name="Sisk P."/>
            <person name="Stolte C."/>
            <person name="Sykes S."/>
            <person name="Walk T."/>
            <person name="White J."/>
            <person name="Yandava C."/>
            <person name="Haas B."/>
            <person name="Henn M.R."/>
            <person name="Nusbaum C."/>
            <person name="Birren B."/>
        </authorList>
    </citation>
    <scope>NUCLEOTIDE SEQUENCE [LARGE SCALE GENOMIC DNA]</scope>
    <source>
        <strain evidence="3">RAJ116</strain>
    </source>
</reference>
<evidence type="ECO:0000259" key="1">
    <source>
        <dbReference type="Pfam" id="PF01728"/>
    </source>
</evidence>
<gene>
    <name evidence="2" type="ORF">PFLG_01419</name>
</gene>
<evidence type="ECO:0000313" key="2">
    <source>
        <dbReference type="EMBL" id="KNC36973.1"/>
    </source>
</evidence>
<organism evidence="2 3">
    <name type="scientific">Plasmodium falciparum RAJ116</name>
    <dbReference type="NCBI Taxonomy" id="580058"/>
    <lineage>
        <taxon>Eukaryota</taxon>
        <taxon>Sar</taxon>
        <taxon>Alveolata</taxon>
        <taxon>Apicomplexa</taxon>
        <taxon>Aconoidasida</taxon>
        <taxon>Haemosporida</taxon>
        <taxon>Plasmodiidae</taxon>
        <taxon>Plasmodium</taxon>
        <taxon>Plasmodium (Laverania)</taxon>
    </lineage>
</organism>